<comment type="caution">
    <text evidence="1">The sequence shown here is derived from an EMBL/GenBank/DDBJ whole genome shotgun (WGS) entry which is preliminary data.</text>
</comment>
<proteinExistence type="predicted"/>
<evidence type="ECO:0000313" key="2">
    <source>
        <dbReference type="Proteomes" id="UP000315783"/>
    </source>
</evidence>
<protein>
    <submittedName>
        <fullName evidence="1">Uncharacterized protein</fullName>
    </submittedName>
</protein>
<reference evidence="1 2" key="1">
    <citation type="journal article" date="2019" name="Appl. Microbiol. Biotechnol.">
        <title>Genome sequence of Isaria javanica and comparative genome analysis insights into family S53 peptidase evolution in fungal entomopathogens.</title>
        <authorList>
            <person name="Lin R."/>
            <person name="Zhang X."/>
            <person name="Xin B."/>
            <person name="Zou M."/>
            <person name="Gao Y."/>
            <person name="Qin F."/>
            <person name="Hu Q."/>
            <person name="Xie B."/>
            <person name="Cheng X."/>
        </authorList>
    </citation>
    <scope>NUCLEOTIDE SEQUENCE [LARGE SCALE GENOMIC DNA]</scope>
    <source>
        <strain evidence="1 2">IJ1G</strain>
    </source>
</reference>
<organism evidence="1 2">
    <name type="scientific">Cordyceps javanica</name>
    <dbReference type="NCBI Taxonomy" id="43265"/>
    <lineage>
        <taxon>Eukaryota</taxon>
        <taxon>Fungi</taxon>
        <taxon>Dikarya</taxon>
        <taxon>Ascomycota</taxon>
        <taxon>Pezizomycotina</taxon>
        <taxon>Sordariomycetes</taxon>
        <taxon>Hypocreomycetidae</taxon>
        <taxon>Hypocreales</taxon>
        <taxon>Cordycipitaceae</taxon>
        <taxon>Cordyceps</taxon>
    </lineage>
</organism>
<accession>A0A545VCH1</accession>
<dbReference type="AlphaFoldDB" id="A0A545VCH1"/>
<sequence>MSYALQMMAQQTTPNPSASVLQDLQYAEAQSRLVHPYGQGPLMPTYSSPMIRGIIPKCMQSVRYMLVLCDHDLGGAKPPPLGVGQRCRSWLVTADLLGHFTARQARSLCVVFQLIHRRNRWGADGDERRPYFLRGEGFQERMVAQTPFLPKTFPEGRQMRENNETTVPK</sequence>
<name>A0A545VCH1_9HYPO</name>
<keyword evidence="2" id="KW-1185">Reference proteome</keyword>
<dbReference type="EMBL" id="SPUK01000002">
    <property type="protein sequence ID" value="TQV99404.1"/>
    <property type="molecule type" value="Genomic_DNA"/>
</dbReference>
<dbReference type="Proteomes" id="UP000315783">
    <property type="component" value="Unassembled WGS sequence"/>
</dbReference>
<gene>
    <name evidence="1" type="ORF">IF1G_01619</name>
</gene>
<evidence type="ECO:0000313" key="1">
    <source>
        <dbReference type="EMBL" id="TQV99404.1"/>
    </source>
</evidence>